<name>F9DJD9_9BACT</name>
<protein>
    <submittedName>
        <fullName evidence="1">SsrA-binding protein</fullName>
    </submittedName>
</protein>
<accession>F9DJD9</accession>
<gene>
    <name evidence="1" type="ORF">HMPREF9144_1780</name>
</gene>
<evidence type="ECO:0000313" key="1">
    <source>
        <dbReference type="EMBL" id="EGQ16167.1"/>
    </source>
</evidence>
<dbReference type="EMBL" id="AFPY01000093">
    <property type="protein sequence ID" value="EGQ16167.1"/>
    <property type="molecule type" value="Genomic_DNA"/>
</dbReference>
<reference evidence="1 2" key="1">
    <citation type="submission" date="2011-04" db="EMBL/GenBank/DDBJ databases">
        <authorList>
            <person name="Muzny D."/>
            <person name="Qin X."/>
            <person name="Deng J."/>
            <person name="Jiang H."/>
            <person name="Liu Y."/>
            <person name="Qu J."/>
            <person name="Song X.-Z."/>
            <person name="Zhang L."/>
            <person name="Thornton R."/>
            <person name="Coyle M."/>
            <person name="Francisco L."/>
            <person name="Jackson L."/>
            <person name="Javaid M."/>
            <person name="Korchina V."/>
            <person name="Kovar C."/>
            <person name="Mata R."/>
            <person name="Mathew T."/>
            <person name="Ngo R."/>
            <person name="Nguyen L."/>
            <person name="Nguyen N."/>
            <person name="Okwuonu G."/>
            <person name="Ongeri F."/>
            <person name="Pham C."/>
            <person name="Simmons D."/>
            <person name="Wilczek-Boney K."/>
            <person name="Hale W."/>
            <person name="Jakkamsetti A."/>
            <person name="Pham P."/>
            <person name="Ruth R."/>
            <person name="San Lucas F."/>
            <person name="Warren J."/>
            <person name="Zhang J."/>
            <person name="Zhao Z."/>
            <person name="Zhou C."/>
            <person name="Zhu D."/>
            <person name="Lee S."/>
            <person name="Bess C."/>
            <person name="Blankenburg K."/>
            <person name="Forbes L."/>
            <person name="Fu Q."/>
            <person name="Gubbala S."/>
            <person name="Hirani K."/>
            <person name="Jayaseelan J.C."/>
            <person name="Lara F."/>
            <person name="Munidasa M."/>
            <person name="Palculict T."/>
            <person name="Patil S."/>
            <person name="Pu L.-L."/>
            <person name="Saada N."/>
            <person name="Tang L."/>
            <person name="Weissenberger G."/>
            <person name="Zhu Y."/>
            <person name="Hemphill L."/>
            <person name="Shang Y."/>
            <person name="Youmans B."/>
            <person name="Ayvaz T."/>
            <person name="Ross M."/>
            <person name="Santibanez J."/>
            <person name="Aqrawi P."/>
            <person name="Gross S."/>
            <person name="Joshi V."/>
            <person name="Fowler G."/>
            <person name="Nazareth L."/>
            <person name="Reid J."/>
            <person name="Worley K."/>
            <person name="Petrosino J."/>
            <person name="Highlander S."/>
            <person name="Gibbs R."/>
        </authorList>
    </citation>
    <scope>NUCLEOTIDE SEQUENCE [LARGE SCALE GENOMIC DNA]</scope>
    <source>
        <strain evidence="1 2">ATCC 700821</strain>
    </source>
</reference>
<dbReference type="AlphaFoldDB" id="F9DJD9"/>
<comment type="caution">
    <text evidence="1">The sequence shown here is derived from an EMBL/GenBank/DDBJ whole genome shotgun (WGS) entry which is preliminary data.</text>
</comment>
<sequence length="60" mass="7299">MIIGNYILYYYVFFGVQNDVLCYIMLRLKCCITKSEDMRRIVANEYNKETDSVGYKYRNY</sequence>
<evidence type="ECO:0000313" key="2">
    <source>
        <dbReference type="Proteomes" id="UP000004123"/>
    </source>
</evidence>
<organism evidence="1 2">
    <name type="scientific">Prevotella pallens ATCC 700821</name>
    <dbReference type="NCBI Taxonomy" id="997353"/>
    <lineage>
        <taxon>Bacteria</taxon>
        <taxon>Pseudomonadati</taxon>
        <taxon>Bacteroidota</taxon>
        <taxon>Bacteroidia</taxon>
        <taxon>Bacteroidales</taxon>
        <taxon>Prevotellaceae</taxon>
        <taxon>Prevotella</taxon>
    </lineage>
</organism>
<dbReference type="Proteomes" id="UP000004123">
    <property type="component" value="Unassembled WGS sequence"/>
</dbReference>
<dbReference type="HOGENOM" id="CLU_2937876_0_0_10"/>
<proteinExistence type="predicted"/>